<dbReference type="PANTHER" id="PTHR43416">
    <property type="entry name" value="DIHYDROLIPOYLLYSINE-RESIDUE SUCCINYLTRANSFERASE COMPONENT OF 2-OXOGLUTARATE DEHYDROGENASE COMPLEX, MITOCHONDRIAL-RELATED"/>
    <property type="match status" value="1"/>
</dbReference>
<evidence type="ECO:0000256" key="8">
    <source>
        <dbReference type="ARBA" id="ARBA00022679"/>
    </source>
</evidence>
<dbReference type="InterPro" id="IPR050537">
    <property type="entry name" value="2-oxoacid_dehydrogenase"/>
</dbReference>
<keyword evidence="10 12" id="KW-0012">Acyltransferase</keyword>
<evidence type="ECO:0000256" key="2">
    <source>
        <dbReference type="ARBA" id="ARBA00004052"/>
    </source>
</evidence>
<comment type="pathway">
    <text evidence="3 12">Amino-acid degradation; L-lysine degradation via saccharopine pathway; glutaryl-CoA from L-lysine: step 6/6.</text>
</comment>
<dbReference type="SUPFAM" id="SSF47005">
    <property type="entry name" value="Peripheral subunit-binding domain of 2-oxo acid dehydrogenase complex"/>
    <property type="match status" value="1"/>
</dbReference>
<comment type="cofactor">
    <cofactor evidence="1">
        <name>(R)-lipoate</name>
        <dbReference type="ChEBI" id="CHEBI:83088"/>
    </cofactor>
</comment>
<dbReference type="Gene3D" id="3.30.559.10">
    <property type="entry name" value="Chloramphenicol acetyltransferase-like domain"/>
    <property type="match status" value="1"/>
</dbReference>
<evidence type="ECO:0000256" key="6">
    <source>
        <dbReference type="ARBA" id="ARBA00019511"/>
    </source>
</evidence>
<comment type="caution">
    <text evidence="16">The sequence shown here is derived from an EMBL/GenBank/DDBJ whole genome shotgun (WGS) entry which is preliminary data.</text>
</comment>
<evidence type="ECO:0000256" key="9">
    <source>
        <dbReference type="ARBA" id="ARBA00022823"/>
    </source>
</evidence>
<feature type="region of interest" description="Disordered" evidence="13">
    <location>
        <begin position="180"/>
        <end position="280"/>
    </location>
</feature>
<accession>A0ABV5HX18</accession>
<evidence type="ECO:0000256" key="3">
    <source>
        <dbReference type="ARBA" id="ARBA00005145"/>
    </source>
</evidence>
<dbReference type="InterPro" id="IPR006255">
    <property type="entry name" value="SucB"/>
</dbReference>
<evidence type="ECO:0000256" key="4">
    <source>
        <dbReference type="ARBA" id="ARBA00007317"/>
    </source>
</evidence>
<reference evidence="16 17" key="1">
    <citation type="submission" date="2024-09" db="EMBL/GenBank/DDBJ databases">
        <authorList>
            <person name="Sun Q."/>
            <person name="Mori K."/>
        </authorList>
    </citation>
    <scope>NUCLEOTIDE SEQUENCE [LARGE SCALE GENOMIC DNA]</scope>
    <source>
        <strain evidence="16 17">CECT 9424</strain>
    </source>
</reference>
<feature type="domain" description="Peripheral subunit-binding (PSBD)" evidence="15">
    <location>
        <begin position="211"/>
        <end position="248"/>
    </location>
</feature>
<organism evidence="16 17">
    <name type="scientific">Roseovarius ramblicola</name>
    <dbReference type="NCBI Taxonomy" id="2022336"/>
    <lineage>
        <taxon>Bacteria</taxon>
        <taxon>Pseudomonadati</taxon>
        <taxon>Pseudomonadota</taxon>
        <taxon>Alphaproteobacteria</taxon>
        <taxon>Rhodobacterales</taxon>
        <taxon>Roseobacteraceae</taxon>
        <taxon>Roseovarius</taxon>
    </lineage>
</organism>
<dbReference type="InterPro" id="IPR011053">
    <property type="entry name" value="Single_hybrid_motif"/>
</dbReference>
<dbReference type="Pfam" id="PF02817">
    <property type="entry name" value="E3_binding"/>
    <property type="match status" value="1"/>
</dbReference>
<protein>
    <recommendedName>
        <fullName evidence="6 12">Dihydrolipoyllysine-residue succinyltransferase component of 2-oxoglutarate dehydrogenase complex</fullName>
        <ecNumber evidence="5 12">2.3.1.61</ecNumber>
    </recommendedName>
    <alternativeName>
        <fullName evidence="12">2-oxoglutarate dehydrogenase complex component E2</fullName>
    </alternativeName>
</protein>
<keyword evidence="7 12" id="KW-0816">Tricarboxylic acid cycle</keyword>
<dbReference type="InterPro" id="IPR023213">
    <property type="entry name" value="CAT-like_dom_sf"/>
</dbReference>
<evidence type="ECO:0000256" key="12">
    <source>
        <dbReference type="RuleBase" id="RU361138"/>
    </source>
</evidence>
<feature type="domain" description="Lipoyl-binding" evidence="14">
    <location>
        <begin position="2"/>
        <end position="77"/>
    </location>
</feature>
<dbReference type="EC" id="2.3.1.61" evidence="5 12"/>
<feature type="region of interest" description="Disordered" evidence="13">
    <location>
        <begin position="80"/>
        <end position="110"/>
    </location>
</feature>
<feature type="compositionally biased region" description="Basic and acidic residues" evidence="13">
    <location>
        <begin position="206"/>
        <end position="245"/>
    </location>
</feature>
<sequence length="508" mass="53172">MSTEVRVPTLGESVTEATVATWFKKPGDPVAADEMLCELETDKVTVEVPSPAAGTMGEIVAQEGETVGVDALLASITEGEGKAAPAKADKKPDAPAQKDSGGGSGESIDVMVPTLGESVSEATVSTWFKAVGDAVDADEMLCELETDKVSVEVPAPASGTLTEIVAGEGETVQAGGKLALMSSGDGAASPAKSEDAPAADSAPESSAKDVEDAPSAKKAMAEKGVSRDQVEGSGRDGRVMKEDVAKAGSASKPGSSAAPAAAPAQAPRAPSPAEDAAREERVKMTRLRQTIARRLKDSQNTAAMLTTYNEVDMTEVMALRNQYKDEFNKKHGVKLGFMSFFTKACCHALKEVPEVNAEIDGTDVVYKNFVHMGVAAGTPTGLVVPVIRDADQMSFAAIEKAIAEKGARARDGKLSMAEMQGGTFTISNGGVYGSLMSSPILNPPQSGILGMHKIQQRPMVVNGEIKARPMMYLALSYDHRIVDGKGAVTFLVRVKDALEDPRRLLMDL</sequence>
<comment type="function">
    <text evidence="2 12">E2 component of the 2-oxoglutarate dehydrogenase (OGDH) complex which catalyzes the second step in the conversion of 2-oxoglutarate to succinyl-CoA and CO(2).</text>
</comment>
<dbReference type="GO" id="GO:0004149">
    <property type="term" value="F:dihydrolipoyllysine-residue succinyltransferase activity"/>
    <property type="evidence" value="ECO:0007669"/>
    <property type="project" value="UniProtKB-EC"/>
</dbReference>
<dbReference type="PROSITE" id="PS51826">
    <property type="entry name" value="PSBD"/>
    <property type="match status" value="1"/>
</dbReference>
<dbReference type="SUPFAM" id="SSF51230">
    <property type="entry name" value="Single hybrid motif"/>
    <property type="match status" value="2"/>
</dbReference>
<dbReference type="PANTHER" id="PTHR43416:SF5">
    <property type="entry name" value="DIHYDROLIPOYLLYSINE-RESIDUE SUCCINYLTRANSFERASE COMPONENT OF 2-OXOGLUTARATE DEHYDROGENASE COMPLEX, MITOCHONDRIAL"/>
    <property type="match status" value="1"/>
</dbReference>
<evidence type="ECO:0000259" key="15">
    <source>
        <dbReference type="PROSITE" id="PS51826"/>
    </source>
</evidence>
<dbReference type="NCBIfam" id="TIGR01347">
    <property type="entry name" value="sucB"/>
    <property type="match status" value="1"/>
</dbReference>
<dbReference type="InterPro" id="IPR001078">
    <property type="entry name" value="2-oxoacid_DH_actylTfrase"/>
</dbReference>
<feature type="compositionally biased region" description="Low complexity" evidence="13">
    <location>
        <begin position="187"/>
        <end position="205"/>
    </location>
</feature>
<dbReference type="RefSeq" id="WP_377066793.1">
    <property type="nucleotide sequence ID" value="NZ_JBHMEC010000003.1"/>
</dbReference>
<evidence type="ECO:0000256" key="10">
    <source>
        <dbReference type="ARBA" id="ARBA00023315"/>
    </source>
</evidence>
<dbReference type="CDD" id="cd06849">
    <property type="entry name" value="lipoyl_domain"/>
    <property type="match status" value="2"/>
</dbReference>
<dbReference type="Proteomes" id="UP001589670">
    <property type="component" value="Unassembled WGS sequence"/>
</dbReference>
<dbReference type="SUPFAM" id="SSF52777">
    <property type="entry name" value="CoA-dependent acyltransferases"/>
    <property type="match status" value="1"/>
</dbReference>
<dbReference type="Gene3D" id="4.10.320.10">
    <property type="entry name" value="E3-binding domain"/>
    <property type="match status" value="1"/>
</dbReference>
<comment type="similarity">
    <text evidence="4 12">Belongs to the 2-oxoacid dehydrogenase family.</text>
</comment>
<evidence type="ECO:0000256" key="13">
    <source>
        <dbReference type="SAM" id="MobiDB-lite"/>
    </source>
</evidence>
<dbReference type="EMBL" id="JBHMEC010000003">
    <property type="protein sequence ID" value="MFB9148659.1"/>
    <property type="molecule type" value="Genomic_DNA"/>
</dbReference>
<dbReference type="PROSITE" id="PS50968">
    <property type="entry name" value="BIOTINYL_LIPOYL"/>
    <property type="match status" value="2"/>
</dbReference>
<proteinExistence type="inferred from homology"/>
<dbReference type="InterPro" id="IPR000089">
    <property type="entry name" value="Biotin_lipoyl"/>
</dbReference>
<evidence type="ECO:0000313" key="17">
    <source>
        <dbReference type="Proteomes" id="UP001589670"/>
    </source>
</evidence>
<evidence type="ECO:0000256" key="11">
    <source>
        <dbReference type="ARBA" id="ARBA00052761"/>
    </source>
</evidence>
<evidence type="ECO:0000259" key="14">
    <source>
        <dbReference type="PROSITE" id="PS50968"/>
    </source>
</evidence>
<keyword evidence="8 12" id="KW-0808">Transferase</keyword>
<comment type="catalytic activity">
    <reaction evidence="11 12">
        <text>N(6)-[(R)-dihydrolipoyl]-L-lysyl-[protein] + succinyl-CoA = N(6)-[(R)-S(8)-succinyldihydrolipoyl]-L-lysyl-[protein] + CoA</text>
        <dbReference type="Rhea" id="RHEA:15213"/>
        <dbReference type="Rhea" id="RHEA-COMP:10475"/>
        <dbReference type="Rhea" id="RHEA-COMP:20092"/>
        <dbReference type="ChEBI" id="CHEBI:57287"/>
        <dbReference type="ChEBI" id="CHEBI:57292"/>
        <dbReference type="ChEBI" id="CHEBI:83100"/>
        <dbReference type="ChEBI" id="CHEBI:83120"/>
        <dbReference type="EC" id="2.3.1.61"/>
    </reaction>
</comment>
<name>A0ABV5HX18_9RHOB</name>
<dbReference type="Pfam" id="PF00198">
    <property type="entry name" value="2-oxoacid_dh"/>
    <property type="match status" value="1"/>
</dbReference>
<dbReference type="NCBIfam" id="NF004309">
    <property type="entry name" value="PRK05704.1"/>
    <property type="match status" value="1"/>
</dbReference>
<dbReference type="InterPro" id="IPR004167">
    <property type="entry name" value="PSBD"/>
</dbReference>
<evidence type="ECO:0000313" key="16">
    <source>
        <dbReference type="EMBL" id="MFB9148659.1"/>
    </source>
</evidence>
<evidence type="ECO:0000256" key="5">
    <source>
        <dbReference type="ARBA" id="ARBA00012945"/>
    </source>
</evidence>
<keyword evidence="17" id="KW-1185">Reference proteome</keyword>
<dbReference type="Gene3D" id="2.40.50.100">
    <property type="match status" value="2"/>
</dbReference>
<feature type="compositionally biased region" description="Low complexity" evidence="13">
    <location>
        <begin position="246"/>
        <end position="273"/>
    </location>
</feature>
<feature type="domain" description="Lipoyl-binding" evidence="14">
    <location>
        <begin position="107"/>
        <end position="182"/>
    </location>
</feature>
<evidence type="ECO:0000256" key="7">
    <source>
        <dbReference type="ARBA" id="ARBA00022532"/>
    </source>
</evidence>
<keyword evidence="9 12" id="KW-0450">Lipoyl</keyword>
<gene>
    <name evidence="16" type="primary">odhB</name>
    <name evidence="16" type="ORF">ACFFU4_02710</name>
</gene>
<dbReference type="InterPro" id="IPR036625">
    <property type="entry name" value="E3-bd_dom_sf"/>
</dbReference>
<evidence type="ECO:0000256" key="1">
    <source>
        <dbReference type="ARBA" id="ARBA00001938"/>
    </source>
</evidence>
<dbReference type="Pfam" id="PF00364">
    <property type="entry name" value="Biotin_lipoyl"/>
    <property type="match status" value="2"/>
</dbReference>